<keyword evidence="1" id="KW-0472">Membrane</keyword>
<feature type="transmembrane region" description="Helical" evidence="1">
    <location>
        <begin position="102"/>
        <end position="121"/>
    </location>
</feature>
<dbReference type="PANTHER" id="PTHR15887:SF1">
    <property type="entry name" value="TRANSMEMBRANE PROTEIN 69"/>
    <property type="match status" value="1"/>
</dbReference>
<evidence type="ECO:0000313" key="3">
    <source>
        <dbReference type="Proteomes" id="UP001595555"/>
    </source>
</evidence>
<keyword evidence="1" id="KW-0812">Transmembrane</keyword>
<dbReference type="RefSeq" id="WP_378119352.1">
    <property type="nucleotide sequence ID" value="NZ_JBHRTF010000004.1"/>
</dbReference>
<keyword evidence="3" id="KW-1185">Reference proteome</keyword>
<dbReference type="PANTHER" id="PTHR15887">
    <property type="entry name" value="TRANSMEMBRANE PROTEIN 69"/>
    <property type="match status" value="1"/>
</dbReference>
<comment type="caution">
    <text evidence="2">The sequence shown here is derived from an EMBL/GenBank/DDBJ whole genome shotgun (WGS) entry which is preliminary data.</text>
</comment>
<dbReference type="EMBL" id="JBHRTF010000004">
    <property type="protein sequence ID" value="MFC3116262.1"/>
    <property type="molecule type" value="Genomic_DNA"/>
</dbReference>
<dbReference type="InterPro" id="IPR021836">
    <property type="entry name" value="DUF3429"/>
</dbReference>
<evidence type="ECO:0000313" key="2">
    <source>
        <dbReference type="EMBL" id="MFC3116262.1"/>
    </source>
</evidence>
<accession>A0ABV7FFF8</accession>
<protein>
    <submittedName>
        <fullName evidence="2">DUF3429 domain-containing protein</fullName>
    </submittedName>
</protein>
<feature type="transmembrane region" description="Helical" evidence="1">
    <location>
        <begin position="78"/>
        <end position="96"/>
    </location>
</feature>
<feature type="transmembrane region" description="Helical" evidence="1">
    <location>
        <begin position="44"/>
        <end position="66"/>
    </location>
</feature>
<keyword evidence="1" id="KW-1133">Transmembrane helix</keyword>
<reference evidence="3" key="1">
    <citation type="journal article" date="2019" name="Int. J. Syst. Evol. Microbiol.">
        <title>The Global Catalogue of Microorganisms (GCM) 10K type strain sequencing project: providing services to taxonomists for standard genome sequencing and annotation.</title>
        <authorList>
            <consortium name="The Broad Institute Genomics Platform"/>
            <consortium name="The Broad Institute Genome Sequencing Center for Infectious Disease"/>
            <person name="Wu L."/>
            <person name="Ma J."/>
        </authorList>
    </citation>
    <scope>NUCLEOTIDE SEQUENCE [LARGE SCALE GENOMIC DNA]</scope>
    <source>
        <strain evidence="3">KCTC 52237</strain>
    </source>
</reference>
<sequence>MKNSLAVNRVAIAGGVLGLVPFWGLALAPWWAEGALAAAGRGYLLNYAALILTFVGAIWWGIAVSLPQAALGAGKRSILFAWSLCPCLLAWFLLMINAQAALLGMAGLLLLQLLLDFMLLWRAQLIPRWFWNLRIALSLGAVPALVFAAFSL</sequence>
<feature type="transmembrane region" description="Helical" evidence="1">
    <location>
        <begin position="133"/>
        <end position="150"/>
    </location>
</feature>
<organism evidence="2 3">
    <name type="scientific">Cellvibrio fontiphilus</name>
    <dbReference type="NCBI Taxonomy" id="1815559"/>
    <lineage>
        <taxon>Bacteria</taxon>
        <taxon>Pseudomonadati</taxon>
        <taxon>Pseudomonadota</taxon>
        <taxon>Gammaproteobacteria</taxon>
        <taxon>Cellvibrionales</taxon>
        <taxon>Cellvibrionaceae</taxon>
        <taxon>Cellvibrio</taxon>
    </lineage>
</organism>
<dbReference type="Proteomes" id="UP001595555">
    <property type="component" value="Unassembled WGS sequence"/>
</dbReference>
<evidence type="ECO:0000256" key="1">
    <source>
        <dbReference type="SAM" id="Phobius"/>
    </source>
</evidence>
<dbReference type="Pfam" id="PF11911">
    <property type="entry name" value="DUF3429"/>
    <property type="match status" value="1"/>
</dbReference>
<gene>
    <name evidence="2" type="ORF">ACFODX_11890</name>
</gene>
<feature type="transmembrane region" description="Helical" evidence="1">
    <location>
        <begin position="12"/>
        <end position="32"/>
    </location>
</feature>
<proteinExistence type="predicted"/>
<name>A0ABV7FFF8_9GAMM</name>